<organism evidence="1 2">
    <name type="scientific">Septoria linicola</name>
    <dbReference type="NCBI Taxonomy" id="215465"/>
    <lineage>
        <taxon>Eukaryota</taxon>
        <taxon>Fungi</taxon>
        <taxon>Dikarya</taxon>
        <taxon>Ascomycota</taxon>
        <taxon>Pezizomycotina</taxon>
        <taxon>Dothideomycetes</taxon>
        <taxon>Dothideomycetidae</taxon>
        <taxon>Mycosphaerellales</taxon>
        <taxon>Mycosphaerellaceae</taxon>
        <taxon>Septoria</taxon>
    </lineage>
</organism>
<proteinExistence type="predicted"/>
<dbReference type="SUPFAM" id="SSF69118">
    <property type="entry name" value="AhpD-like"/>
    <property type="match status" value="1"/>
</dbReference>
<reference evidence="1" key="1">
    <citation type="submission" date="2022-06" db="EMBL/GenBank/DDBJ databases">
        <title>Complete genome sequences of two strains of the flax pathogen Septoria linicola.</title>
        <authorList>
            <person name="Lapalu N."/>
            <person name="Simon A."/>
            <person name="Demenou B."/>
            <person name="Paumier D."/>
            <person name="Guillot M.-P."/>
            <person name="Gout L."/>
            <person name="Valade R."/>
        </authorList>
    </citation>
    <scope>NUCLEOTIDE SEQUENCE</scope>
    <source>
        <strain evidence="1">SE15195</strain>
    </source>
</reference>
<sequence length="199" mass="21834">MSRYPALTLSKLPADVKPWAEDLNHFVEELAVTKEGPIFRYAQDDGALIGPYPIVIASKEIGKVLKDMQSTLKDRAEPPADVRVVAILSVVARYQAKYAKYSFTETGKKVAGLSEEQLEALRNGRKPAGLSKAASVTWDFTNYLANEKGPLPDHLFDAAVKELGKDGVLVAVHYAGFYSHICLLENFADAPYPDGVHDL</sequence>
<evidence type="ECO:0000313" key="1">
    <source>
        <dbReference type="EMBL" id="USW59774.1"/>
    </source>
</evidence>
<dbReference type="InterPro" id="IPR029032">
    <property type="entry name" value="AhpD-like"/>
</dbReference>
<gene>
    <name evidence="1" type="ORF">Slin15195_G130930</name>
</gene>
<evidence type="ECO:0000313" key="2">
    <source>
        <dbReference type="Proteomes" id="UP001056384"/>
    </source>
</evidence>
<dbReference type="AlphaFoldDB" id="A0A9Q9ERD0"/>
<dbReference type="Gene3D" id="1.20.1290.10">
    <property type="entry name" value="AhpD-like"/>
    <property type="match status" value="1"/>
</dbReference>
<name>A0A9Q9ERD0_9PEZI</name>
<keyword evidence="2" id="KW-1185">Reference proteome</keyword>
<accession>A0A9Q9ERD0</accession>
<dbReference type="Proteomes" id="UP001056384">
    <property type="component" value="Chromosome 16"/>
</dbReference>
<dbReference type="EMBL" id="CP099433">
    <property type="protein sequence ID" value="USW59774.1"/>
    <property type="molecule type" value="Genomic_DNA"/>
</dbReference>
<protein>
    <submittedName>
        <fullName evidence="1">Uncharacterized protein</fullName>
    </submittedName>
</protein>